<gene>
    <name evidence="11" type="ORF">C5L14_26585</name>
</gene>
<dbReference type="GO" id="GO:0016780">
    <property type="term" value="F:phosphotransferase activity, for other substituted phosphate groups"/>
    <property type="evidence" value="ECO:0007669"/>
    <property type="project" value="TreeGrafter"/>
</dbReference>
<evidence type="ECO:0000259" key="10">
    <source>
        <dbReference type="Pfam" id="PF02397"/>
    </source>
</evidence>
<evidence type="ECO:0000313" key="12">
    <source>
        <dbReference type="Proteomes" id="UP000237682"/>
    </source>
</evidence>
<evidence type="ECO:0000256" key="1">
    <source>
        <dbReference type="ARBA" id="ARBA00004236"/>
    </source>
</evidence>
<dbReference type="EMBL" id="PUEJ01000013">
    <property type="protein sequence ID" value="PRH84422.1"/>
    <property type="molecule type" value="Genomic_DNA"/>
</dbReference>
<proteinExistence type="inferred from homology"/>
<keyword evidence="5 9" id="KW-0812">Transmembrane</keyword>
<dbReference type="Proteomes" id="UP000237682">
    <property type="component" value="Unassembled WGS sequence"/>
</dbReference>
<evidence type="ECO:0000256" key="6">
    <source>
        <dbReference type="ARBA" id="ARBA00022989"/>
    </source>
</evidence>
<accession>A0A2S9Q4Z0</accession>
<evidence type="ECO:0000256" key="7">
    <source>
        <dbReference type="ARBA" id="ARBA00023136"/>
    </source>
</evidence>
<evidence type="ECO:0000256" key="8">
    <source>
        <dbReference type="ARBA" id="ARBA00023169"/>
    </source>
</evidence>
<feature type="transmembrane region" description="Helical" evidence="9">
    <location>
        <begin position="45"/>
        <end position="69"/>
    </location>
</feature>
<sequence length="237" mass="26649">MENLASSNNLSRIPGKDDASLFQSNRQKSGLSLELARGGKRVLDIVTASAALVFLMPLFVLLLGVLLVLQGRPIFIRHNRVGRGGALFPCLKFRSMVTNSEEVLREHLAANSAARQEWEETHKLKNDPRITPLGQFLRKSSIDELPQLLNVIRGDMSLVGPRPIVRDEMVRYGAHIEDYLKVRPGLTGLWQVSGRSDVSYQHRVSLDVRYVREWSLWSDIVIILKTIPAVLRPSGSY</sequence>
<evidence type="ECO:0000313" key="11">
    <source>
        <dbReference type="EMBL" id="PRH84422.1"/>
    </source>
</evidence>
<dbReference type="AlphaFoldDB" id="A0A2S9Q4Z0"/>
<dbReference type="GO" id="GO:0000271">
    <property type="term" value="P:polysaccharide biosynthetic process"/>
    <property type="evidence" value="ECO:0007669"/>
    <property type="project" value="UniProtKB-KW"/>
</dbReference>
<dbReference type="PANTHER" id="PTHR30576:SF4">
    <property type="entry name" value="UNDECAPRENYL-PHOSPHATE GALACTOSE PHOSPHOTRANSFERASE"/>
    <property type="match status" value="1"/>
</dbReference>
<dbReference type="PANTHER" id="PTHR30576">
    <property type="entry name" value="COLANIC BIOSYNTHESIS UDP-GLUCOSE LIPID CARRIER TRANSFERASE"/>
    <property type="match status" value="1"/>
</dbReference>
<reference evidence="11 12" key="1">
    <citation type="submission" date="2018-02" db="EMBL/GenBank/DDBJ databases">
        <title>Whole genome sequencing of endophytic bacterium.</title>
        <authorList>
            <person name="Eedara R."/>
            <person name="Podile A.R."/>
        </authorList>
    </citation>
    <scope>NUCLEOTIDE SEQUENCE [LARGE SCALE GENOMIC DNA]</scope>
    <source>
        <strain evidence="11 12">RP1T</strain>
    </source>
</reference>
<keyword evidence="12" id="KW-1185">Reference proteome</keyword>
<protein>
    <submittedName>
        <fullName evidence="11">UDP-phosphate galactose phosphotransferase</fullName>
    </submittedName>
</protein>
<dbReference type="Pfam" id="PF02397">
    <property type="entry name" value="Bac_transf"/>
    <property type="match status" value="1"/>
</dbReference>
<dbReference type="RefSeq" id="WP_105865081.1">
    <property type="nucleotide sequence ID" value="NZ_PUEJ01000013.1"/>
</dbReference>
<dbReference type="GO" id="GO:0005886">
    <property type="term" value="C:plasma membrane"/>
    <property type="evidence" value="ECO:0007669"/>
    <property type="project" value="UniProtKB-SubCell"/>
</dbReference>
<organism evidence="11 12">
    <name type="scientific">Labrys okinawensis</name>
    <dbReference type="NCBI Taxonomy" id="346911"/>
    <lineage>
        <taxon>Bacteria</taxon>
        <taxon>Pseudomonadati</taxon>
        <taxon>Pseudomonadota</taxon>
        <taxon>Alphaproteobacteria</taxon>
        <taxon>Hyphomicrobiales</taxon>
        <taxon>Xanthobacteraceae</taxon>
        <taxon>Labrys</taxon>
    </lineage>
</organism>
<comment type="caution">
    <text evidence="11">The sequence shown here is derived from an EMBL/GenBank/DDBJ whole genome shotgun (WGS) entry which is preliminary data.</text>
</comment>
<evidence type="ECO:0000256" key="9">
    <source>
        <dbReference type="SAM" id="Phobius"/>
    </source>
</evidence>
<dbReference type="OrthoDB" id="9808602at2"/>
<evidence type="ECO:0000256" key="2">
    <source>
        <dbReference type="ARBA" id="ARBA00006464"/>
    </source>
</evidence>
<keyword evidence="3" id="KW-1003">Cell membrane</keyword>
<keyword evidence="4 11" id="KW-0808">Transferase</keyword>
<name>A0A2S9Q4Z0_9HYPH</name>
<keyword evidence="7 9" id="KW-0472">Membrane</keyword>
<keyword evidence="6 9" id="KW-1133">Transmembrane helix</keyword>
<evidence type="ECO:0000256" key="4">
    <source>
        <dbReference type="ARBA" id="ARBA00022679"/>
    </source>
</evidence>
<evidence type="ECO:0000256" key="3">
    <source>
        <dbReference type="ARBA" id="ARBA00022475"/>
    </source>
</evidence>
<comment type="similarity">
    <text evidence="2">Belongs to the bacterial sugar transferase family.</text>
</comment>
<feature type="domain" description="Bacterial sugar transferase" evidence="10">
    <location>
        <begin position="40"/>
        <end position="231"/>
    </location>
</feature>
<evidence type="ECO:0000256" key="5">
    <source>
        <dbReference type="ARBA" id="ARBA00022692"/>
    </source>
</evidence>
<comment type="subcellular location">
    <subcellularLocation>
        <location evidence="1">Cell membrane</location>
    </subcellularLocation>
</comment>
<keyword evidence="8" id="KW-0270">Exopolysaccharide synthesis</keyword>
<dbReference type="InterPro" id="IPR003362">
    <property type="entry name" value="Bact_transf"/>
</dbReference>